<evidence type="ECO:0000313" key="3">
    <source>
        <dbReference type="EMBL" id="MEN0644427.1"/>
    </source>
</evidence>
<dbReference type="Gene3D" id="3.40.50.720">
    <property type="entry name" value="NAD(P)-binding Rossmann-like Domain"/>
    <property type="match status" value="1"/>
</dbReference>
<evidence type="ECO:0000259" key="2">
    <source>
        <dbReference type="Pfam" id="PF22725"/>
    </source>
</evidence>
<dbReference type="Pfam" id="PF01408">
    <property type="entry name" value="GFO_IDH_MocA"/>
    <property type="match status" value="1"/>
</dbReference>
<name>A0ABU9VKK6_9BACI</name>
<keyword evidence="4" id="KW-1185">Reference proteome</keyword>
<dbReference type="PANTHER" id="PTHR43249:SF1">
    <property type="entry name" value="D-GLUCOSIDE 3-DEHYDROGENASE"/>
    <property type="match status" value="1"/>
</dbReference>
<evidence type="ECO:0000259" key="1">
    <source>
        <dbReference type="Pfam" id="PF01408"/>
    </source>
</evidence>
<protein>
    <submittedName>
        <fullName evidence="3">Gfo/Idh/MocA family oxidoreductase</fullName>
    </submittedName>
</protein>
<dbReference type="Pfam" id="PF22725">
    <property type="entry name" value="GFO_IDH_MocA_C3"/>
    <property type="match status" value="1"/>
</dbReference>
<dbReference type="SUPFAM" id="SSF55347">
    <property type="entry name" value="Glyceraldehyde-3-phosphate dehydrogenase-like, C-terminal domain"/>
    <property type="match status" value="1"/>
</dbReference>
<dbReference type="InterPro" id="IPR052515">
    <property type="entry name" value="Gfo/Idh/MocA_Oxidoreductase"/>
</dbReference>
<dbReference type="InterPro" id="IPR036291">
    <property type="entry name" value="NAD(P)-bd_dom_sf"/>
</dbReference>
<reference evidence="3 4" key="1">
    <citation type="submission" date="2024-03" db="EMBL/GenBank/DDBJ databases">
        <title>Bacilli Hybrid Assemblies.</title>
        <authorList>
            <person name="Kovac J."/>
        </authorList>
    </citation>
    <scope>NUCLEOTIDE SEQUENCE [LARGE SCALE GENOMIC DNA]</scope>
    <source>
        <strain evidence="3 4">FSL R7-0666</strain>
    </source>
</reference>
<sequence length="388" mass="44113">MTVITRIGVIGIGNMGSAHADYLYEGRIKGAKLTAILEERVDRIKEIEHKYSEEQVTIFSDESAFFQSDLVDAVIIATPHYSHPSLAITAFKHGLHVLVEKPAGVYTKQVREMNEEAEKNTLVFSMMYNQRMNPLYLKLREMVQSNELGSIRRMNWIITDWYRSQSYYDSSDWRATWEGEGGGVLINQCPHQLDLMYWLTDMIPSKIRAFCHFGKYRNIEVEDDVTAYAEYANGATAVFVTTTGEAPGTNRLELTGDRGKIVIEHDQLTFWRLRESETTFNERYSGGFGMPESWKCEVPVGGLNLAHEGITQNFIRAIQFDEPLVAPGNEGIIGLTLSNAMQLSTWTDGWVNLPIDEELYAKKLNEQITQSTFEKKTIKQSLNIKGSH</sequence>
<feature type="domain" description="Gfo/Idh/MocA-like oxidoreductase N-terminal" evidence="1">
    <location>
        <begin position="6"/>
        <end position="126"/>
    </location>
</feature>
<accession>A0ABU9VKK6</accession>
<comment type="caution">
    <text evidence="3">The sequence shown here is derived from an EMBL/GenBank/DDBJ whole genome shotgun (WGS) entry which is preliminary data.</text>
</comment>
<dbReference type="SUPFAM" id="SSF51735">
    <property type="entry name" value="NAD(P)-binding Rossmann-fold domains"/>
    <property type="match status" value="1"/>
</dbReference>
<dbReference type="Gene3D" id="3.30.360.10">
    <property type="entry name" value="Dihydrodipicolinate Reductase, domain 2"/>
    <property type="match status" value="1"/>
</dbReference>
<dbReference type="InterPro" id="IPR000683">
    <property type="entry name" value="Gfo/Idh/MocA-like_OxRdtase_N"/>
</dbReference>
<dbReference type="PANTHER" id="PTHR43249">
    <property type="entry name" value="UDP-N-ACETYL-2-AMINO-2-DEOXY-D-GLUCURONATE OXIDASE"/>
    <property type="match status" value="1"/>
</dbReference>
<dbReference type="Proteomes" id="UP001418796">
    <property type="component" value="Unassembled WGS sequence"/>
</dbReference>
<dbReference type="EMBL" id="JBCITK010000001">
    <property type="protein sequence ID" value="MEN0644427.1"/>
    <property type="molecule type" value="Genomic_DNA"/>
</dbReference>
<dbReference type="InterPro" id="IPR055170">
    <property type="entry name" value="GFO_IDH_MocA-like_dom"/>
</dbReference>
<evidence type="ECO:0000313" key="4">
    <source>
        <dbReference type="Proteomes" id="UP001418796"/>
    </source>
</evidence>
<gene>
    <name evidence="3" type="ORF">MKY91_14845</name>
</gene>
<feature type="domain" description="GFO/IDH/MocA-like oxidoreductase" evidence="2">
    <location>
        <begin position="136"/>
        <end position="261"/>
    </location>
</feature>
<proteinExistence type="predicted"/>
<organism evidence="3 4">
    <name type="scientific">Alkalicoccobacillus gibsonii</name>
    <dbReference type="NCBI Taxonomy" id="79881"/>
    <lineage>
        <taxon>Bacteria</taxon>
        <taxon>Bacillati</taxon>
        <taxon>Bacillota</taxon>
        <taxon>Bacilli</taxon>
        <taxon>Bacillales</taxon>
        <taxon>Bacillaceae</taxon>
        <taxon>Alkalicoccobacillus</taxon>
    </lineage>
</organism>
<dbReference type="RefSeq" id="WP_343131124.1">
    <property type="nucleotide sequence ID" value="NZ_JBCITK010000001.1"/>
</dbReference>